<dbReference type="InterPro" id="IPR018168">
    <property type="entry name" value="Ubi_Hdrlase_CS"/>
</dbReference>
<keyword evidence="3 11" id="KW-0285">Flavoprotein</keyword>
<comment type="similarity">
    <text evidence="2 11">Belongs to the UbiH/COQ6 family.</text>
</comment>
<dbReference type="PROSITE" id="PS01304">
    <property type="entry name" value="UBIH"/>
    <property type="match status" value="1"/>
</dbReference>
<dbReference type="InterPro" id="IPR051205">
    <property type="entry name" value="UbiH/COQ6_monooxygenase"/>
</dbReference>
<evidence type="ECO:0000256" key="5">
    <source>
        <dbReference type="ARBA" id="ARBA00022792"/>
    </source>
</evidence>
<evidence type="ECO:0000256" key="9">
    <source>
        <dbReference type="ARBA" id="ARBA00023128"/>
    </source>
</evidence>
<evidence type="ECO:0000313" key="14">
    <source>
        <dbReference type="Proteomes" id="UP001448207"/>
    </source>
</evidence>
<dbReference type="SUPFAM" id="SSF51905">
    <property type="entry name" value="FAD/NAD(P)-binding domain"/>
    <property type="match status" value="1"/>
</dbReference>
<comment type="cofactor">
    <cofactor evidence="1 11">
        <name>FAD</name>
        <dbReference type="ChEBI" id="CHEBI:57692"/>
    </cofactor>
</comment>
<sequence length="524" mass="57543">MLQRVTKKLVGSLLKTGHAMGSQPGMPIALRSIHSSSCRRASEEGLQLNEKTALYDIVIVGGGVAGTALACALASNPVLRDNRVALVEAMDLTSTIEWSPVKESYSNRVVSLTPGSMNFFERMGVVEHMNLSRVHGYGDMEVWDGVTDARIKFDTSLLGSKKDTSKESIAYMVENIHLQNAMLKRIRECNTRGAQVDILQKARVASIGNEQSSTEFDVSDWPSVKLESGDVLQTRLLIGADGVNSPVRNHANIESLGWDYDTHGVVATLKLDDSRPNNTAWQRFLPTGPIAMLPLSEGYASLVWSTKPEIAKILKGVSSDDFCKLVNAAFRMSTIDLNYLYGAINKNTFIPECDIGLEYTWREEVANKSKSTIEVWQREESLPPAVVSIQDKSRASFPLRMRNSERYVADRVALVGDAAHAIHPLAGQGLNQGMLDVACLSKVLEKGTLEGQDIGKLNLLRDYAAERYGRNIVMLSACDKMHRLFGTDVAPVTWIRSLGLSAVNSSDSLKAEIMKYAMGVESSR</sequence>
<keyword evidence="14" id="KW-1185">Reference proteome</keyword>
<dbReference type="Gene3D" id="3.50.50.60">
    <property type="entry name" value="FAD/NAD(P)-binding domain"/>
    <property type="match status" value="2"/>
</dbReference>
<keyword evidence="5 11" id="KW-0999">Mitochondrion inner membrane</keyword>
<dbReference type="PRINTS" id="PR00420">
    <property type="entry name" value="RNGMNOXGNASE"/>
</dbReference>
<evidence type="ECO:0000256" key="7">
    <source>
        <dbReference type="ARBA" id="ARBA00023002"/>
    </source>
</evidence>
<evidence type="ECO:0000256" key="6">
    <source>
        <dbReference type="ARBA" id="ARBA00022827"/>
    </source>
</evidence>
<evidence type="ECO:0000256" key="2">
    <source>
        <dbReference type="ARBA" id="ARBA00005349"/>
    </source>
</evidence>
<evidence type="ECO:0000313" key="13">
    <source>
        <dbReference type="EMBL" id="KAL0088917.1"/>
    </source>
</evidence>
<evidence type="ECO:0000256" key="3">
    <source>
        <dbReference type="ARBA" id="ARBA00022630"/>
    </source>
</evidence>
<comment type="catalytic activity">
    <reaction evidence="11">
        <text>a 2-methoxy-6-(all-trans-polyprenyl)phenol + 2 reduced [2Fe-2S]-[ferredoxin] + O2 + 2 H(+) = a 2-methoxy-6-(all-trans-polyprenyl)benzene-1,4-diol + 2 oxidized [2Fe-2S]-[ferredoxin] + H2O</text>
        <dbReference type="Rhea" id="RHEA:81183"/>
        <dbReference type="Rhea" id="RHEA-COMP:9551"/>
        <dbReference type="Rhea" id="RHEA-COMP:10000"/>
        <dbReference type="Rhea" id="RHEA-COMP:10001"/>
        <dbReference type="Rhea" id="RHEA-COMP:10858"/>
        <dbReference type="ChEBI" id="CHEBI:15377"/>
        <dbReference type="ChEBI" id="CHEBI:15378"/>
        <dbReference type="ChEBI" id="CHEBI:15379"/>
        <dbReference type="ChEBI" id="CHEBI:33737"/>
        <dbReference type="ChEBI" id="CHEBI:33738"/>
        <dbReference type="ChEBI" id="CHEBI:62731"/>
        <dbReference type="ChEBI" id="CHEBI:84166"/>
        <dbReference type="EC" id="1.14.15.46"/>
    </reaction>
</comment>
<dbReference type="InterPro" id="IPR036188">
    <property type="entry name" value="FAD/NAD-bd_sf"/>
</dbReference>
<dbReference type="InterPro" id="IPR010971">
    <property type="entry name" value="UbiH/COQ6"/>
</dbReference>
<evidence type="ECO:0000256" key="11">
    <source>
        <dbReference type="HAMAP-Rule" id="MF_03193"/>
    </source>
</evidence>
<dbReference type="EC" id="1.14.15.45" evidence="11"/>
<evidence type="ECO:0000256" key="10">
    <source>
        <dbReference type="ARBA" id="ARBA00023136"/>
    </source>
</evidence>
<gene>
    <name evidence="11" type="primary">COQ6</name>
    <name evidence="13" type="ORF">J3Q64DRAFT_1882319</name>
</gene>
<evidence type="ECO:0000256" key="4">
    <source>
        <dbReference type="ARBA" id="ARBA00022688"/>
    </source>
</evidence>
<dbReference type="PANTHER" id="PTHR43876">
    <property type="entry name" value="UBIQUINONE BIOSYNTHESIS MONOOXYGENASE COQ6, MITOCHONDRIAL"/>
    <property type="match status" value="1"/>
</dbReference>
<dbReference type="Proteomes" id="UP001448207">
    <property type="component" value="Unassembled WGS sequence"/>
</dbReference>
<dbReference type="EC" id="1.14.15.46" evidence="11"/>
<comment type="pathway">
    <text evidence="11">Cofactor biosynthesis; ubiquinone biosynthesis.</text>
</comment>
<comment type="catalytic activity">
    <reaction evidence="11">
        <text>a 4-hydroxy-3-(all-trans-polyprenyl)benzoate + 2 reduced [2Fe-2S]-[ferredoxin] + O2 + 2 H(+) = a 3,4-dihydroxy-5-(all-trans-polyprenyl)benzoate + 2 oxidized [2Fe-2S]-[ferredoxin] + H2O</text>
        <dbReference type="Rhea" id="RHEA:81195"/>
        <dbReference type="Rhea" id="RHEA-COMP:9514"/>
        <dbReference type="Rhea" id="RHEA-COMP:10000"/>
        <dbReference type="Rhea" id="RHEA-COMP:10001"/>
        <dbReference type="Rhea" id="RHEA-COMP:10930"/>
        <dbReference type="ChEBI" id="CHEBI:15377"/>
        <dbReference type="ChEBI" id="CHEBI:15378"/>
        <dbReference type="ChEBI" id="CHEBI:15379"/>
        <dbReference type="ChEBI" id="CHEBI:33737"/>
        <dbReference type="ChEBI" id="CHEBI:33738"/>
        <dbReference type="ChEBI" id="CHEBI:64694"/>
        <dbReference type="ChEBI" id="CHEBI:78396"/>
        <dbReference type="EC" id="1.14.15.45"/>
    </reaction>
</comment>
<reference evidence="13 14" key="1">
    <citation type="submission" date="2024-04" db="EMBL/GenBank/DDBJ databases">
        <title>Symmetric and asymmetric DNA N6-adenine methylation regulates different biological responses in Mucorales.</title>
        <authorList>
            <consortium name="Lawrence Berkeley National Laboratory"/>
            <person name="Lax C."/>
            <person name="Mondo S.J."/>
            <person name="Osorio-Concepcion M."/>
            <person name="Muszewska A."/>
            <person name="Corrochano-Luque M."/>
            <person name="Gutierrez G."/>
            <person name="Riley R."/>
            <person name="Lipzen A."/>
            <person name="Guo J."/>
            <person name="Hundley H."/>
            <person name="Amirebrahimi M."/>
            <person name="Ng V."/>
            <person name="Lorenzo-Gutierrez D."/>
            <person name="Binder U."/>
            <person name="Yang J."/>
            <person name="Song Y."/>
            <person name="Canovas D."/>
            <person name="Navarro E."/>
            <person name="Freitag M."/>
            <person name="Gabaldon T."/>
            <person name="Grigoriev I.V."/>
            <person name="Corrochano L.M."/>
            <person name="Nicolas F.E."/>
            <person name="Garre V."/>
        </authorList>
    </citation>
    <scope>NUCLEOTIDE SEQUENCE [LARGE SCALE GENOMIC DNA]</scope>
    <source>
        <strain evidence="13 14">L51</strain>
    </source>
</reference>
<evidence type="ECO:0000256" key="1">
    <source>
        <dbReference type="ARBA" id="ARBA00001974"/>
    </source>
</evidence>
<dbReference type="HAMAP" id="MF_03193">
    <property type="entry name" value="COQ6_monooxygenase"/>
    <property type="match status" value="1"/>
</dbReference>
<accession>A0ABR3B4T3</accession>
<dbReference type="PANTHER" id="PTHR43876:SF7">
    <property type="entry name" value="UBIQUINONE BIOSYNTHESIS MONOOXYGENASE COQ6, MITOCHONDRIAL"/>
    <property type="match status" value="1"/>
</dbReference>
<comment type="subunit">
    <text evidence="11">Component of a multi-subunit COQ enzyme complex, composed of at least COQ3, COQ4, COQ5, COQ6, COQ7 and COQ9.</text>
</comment>
<dbReference type="InterPro" id="IPR000689">
    <property type="entry name" value="UbQ_mOase_COQ6"/>
</dbReference>
<comment type="function">
    <text evidence="11">FAD-dependent monooxygenase required for two non-consecutive steps during ubiquinone biosynthesis. Required for the C5-ring hydroxylation during ubiquinone biosynthesis by catalyzing the hydroxylation of 4-hydroxy-3-(all-trans-polyprenyl)benzoic acid to 3,4-dihydroxy-5-(all-trans-polyprenyl)benzoic acid. Also acts downstream of coq4, for the C1-hydroxylation during ubiquinone biosynthesis by catalyzing the hydroxylation of 2-methoxy-6-(all-trans-polyprenyl)phenol to 2-methoxy-6-(all-trans-polyprenyl)benzene-1,4-diol. The electrons required for the hydroxylation reaction are funneled indirectly to coq6 from NADPH via a ferredoxin/ferredoxin reductase system.</text>
</comment>
<comment type="subcellular location">
    <subcellularLocation>
        <location evidence="11">Mitochondrion inner membrane</location>
        <topology evidence="11">Peripheral membrane protein</topology>
        <orientation evidence="11">Matrix side</orientation>
    </subcellularLocation>
</comment>
<keyword evidence="6 11" id="KW-0274">FAD</keyword>
<dbReference type="Pfam" id="PF01494">
    <property type="entry name" value="FAD_binding_3"/>
    <property type="match status" value="1"/>
</dbReference>
<proteinExistence type="inferred from homology"/>
<keyword evidence="10 11" id="KW-0472">Membrane</keyword>
<keyword evidence="7 11" id="KW-0560">Oxidoreductase</keyword>
<dbReference type="InterPro" id="IPR002938">
    <property type="entry name" value="FAD-bd"/>
</dbReference>
<protein>
    <recommendedName>
        <fullName evidence="11">Ubiquinone biosynthesis monooxygenase COQ6, mitochondrial</fullName>
        <ecNumber evidence="11">1.14.15.45</ecNumber>
    </recommendedName>
    <alternativeName>
        <fullName evidence="11">2-methoxy-6-polyprenolphenol 4-hydroxylase</fullName>
        <ecNumber evidence="11">1.14.15.46</ecNumber>
    </alternativeName>
</protein>
<dbReference type="GO" id="GO:0004497">
    <property type="term" value="F:monooxygenase activity"/>
    <property type="evidence" value="ECO:0007669"/>
    <property type="project" value="UniProtKB-KW"/>
</dbReference>
<feature type="domain" description="FAD-binding" evidence="12">
    <location>
        <begin position="56"/>
        <end position="467"/>
    </location>
</feature>
<organism evidence="13 14">
    <name type="scientific">Phycomyces blakesleeanus</name>
    <dbReference type="NCBI Taxonomy" id="4837"/>
    <lineage>
        <taxon>Eukaryota</taxon>
        <taxon>Fungi</taxon>
        <taxon>Fungi incertae sedis</taxon>
        <taxon>Mucoromycota</taxon>
        <taxon>Mucoromycotina</taxon>
        <taxon>Mucoromycetes</taxon>
        <taxon>Mucorales</taxon>
        <taxon>Phycomycetaceae</taxon>
        <taxon>Phycomyces</taxon>
    </lineage>
</organism>
<keyword evidence="13" id="KW-0830">Ubiquinone</keyword>
<evidence type="ECO:0000256" key="8">
    <source>
        <dbReference type="ARBA" id="ARBA00023033"/>
    </source>
</evidence>
<keyword evidence="9 11" id="KW-0496">Mitochondrion</keyword>
<evidence type="ECO:0000259" key="12">
    <source>
        <dbReference type="Pfam" id="PF01494"/>
    </source>
</evidence>
<dbReference type="NCBIfam" id="TIGR01988">
    <property type="entry name" value="Ubi-OHases"/>
    <property type="match status" value="1"/>
</dbReference>
<comment type="caution">
    <text evidence="13">The sequence shown here is derived from an EMBL/GenBank/DDBJ whole genome shotgun (WGS) entry which is preliminary data.</text>
</comment>
<name>A0ABR3B4T3_PHYBL</name>
<dbReference type="EMBL" id="JBCLYO010000005">
    <property type="protein sequence ID" value="KAL0088917.1"/>
    <property type="molecule type" value="Genomic_DNA"/>
</dbReference>
<keyword evidence="4 11" id="KW-0831">Ubiquinone biosynthesis</keyword>
<keyword evidence="8 11" id="KW-0503">Monooxygenase</keyword>